<accession>A0ABD3GD69</accession>
<dbReference type="EMBL" id="JBJQOH010000008">
    <property type="protein sequence ID" value="KAL3676040.1"/>
    <property type="molecule type" value="Genomic_DNA"/>
</dbReference>
<proteinExistence type="predicted"/>
<organism evidence="1 2">
    <name type="scientific">Riccia sorocarpa</name>
    <dbReference type="NCBI Taxonomy" id="122646"/>
    <lineage>
        <taxon>Eukaryota</taxon>
        <taxon>Viridiplantae</taxon>
        <taxon>Streptophyta</taxon>
        <taxon>Embryophyta</taxon>
        <taxon>Marchantiophyta</taxon>
        <taxon>Marchantiopsida</taxon>
        <taxon>Marchantiidae</taxon>
        <taxon>Marchantiales</taxon>
        <taxon>Ricciaceae</taxon>
        <taxon>Riccia</taxon>
    </lineage>
</organism>
<gene>
    <name evidence="1" type="ORF">R1sor_025988</name>
</gene>
<protein>
    <submittedName>
        <fullName evidence="1">Uncharacterized protein</fullName>
    </submittedName>
</protein>
<dbReference type="Proteomes" id="UP001633002">
    <property type="component" value="Unassembled WGS sequence"/>
</dbReference>
<name>A0ABD3GD69_9MARC</name>
<evidence type="ECO:0000313" key="1">
    <source>
        <dbReference type="EMBL" id="KAL3676040.1"/>
    </source>
</evidence>
<evidence type="ECO:0000313" key="2">
    <source>
        <dbReference type="Proteomes" id="UP001633002"/>
    </source>
</evidence>
<dbReference type="AlphaFoldDB" id="A0ABD3GD69"/>
<keyword evidence="2" id="KW-1185">Reference proteome</keyword>
<comment type="caution">
    <text evidence="1">The sequence shown here is derived from an EMBL/GenBank/DDBJ whole genome shotgun (WGS) entry which is preliminary data.</text>
</comment>
<sequence length="82" mass="9016">MALMMEPGRTEPLTEEEAADLAAIEAIRESSVVELKVRIISSCISLSEQILGNHNIPGVPDFFVVATGTSFRDKFLKKWSPP</sequence>
<reference evidence="1 2" key="1">
    <citation type="submission" date="2024-09" db="EMBL/GenBank/DDBJ databases">
        <title>Chromosome-scale assembly of Riccia sorocarpa.</title>
        <authorList>
            <person name="Paukszto L."/>
        </authorList>
    </citation>
    <scope>NUCLEOTIDE SEQUENCE [LARGE SCALE GENOMIC DNA]</scope>
    <source>
        <strain evidence="1">LP-2024</strain>
        <tissue evidence="1">Aerial parts of the thallus</tissue>
    </source>
</reference>